<organism evidence="6 7">
    <name type="scientific">Novipirellula artificiosorum</name>
    <dbReference type="NCBI Taxonomy" id="2528016"/>
    <lineage>
        <taxon>Bacteria</taxon>
        <taxon>Pseudomonadati</taxon>
        <taxon>Planctomycetota</taxon>
        <taxon>Planctomycetia</taxon>
        <taxon>Pirellulales</taxon>
        <taxon>Pirellulaceae</taxon>
        <taxon>Novipirellula</taxon>
    </lineage>
</organism>
<dbReference type="InterPro" id="IPR003593">
    <property type="entry name" value="AAA+_ATPase"/>
</dbReference>
<evidence type="ECO:0000259" key="5">
    <source>
        <dbReference type="PROSITE" id="PS50893"/>
    </source>
</evidence>
<keyword evidence="7" id="KW-1185">Reference proteome</keyword>
<keyword evidence="3" id="KW-0547">Nucleotide-binding</keyword>
<protein>
    <submittedName>
        <fullName evidence="6">Putative ABC transporter ATP-binding protein YbhF</fullName>
    </submittedName>
</protein>
<dbReference type="RefSeq" id="WP_197231707.1">
    <property type="nucleotide sequence ID" value="NZ_SJPV01000014.1"/>
</dbReference>
<evidence type="ECO:0000313" key="6">
    <source>
        <dbReference type="EMBL" id="TWU32003.1"/>
    </source>
</evidence>
<dbReference type="InterPro" id="IPR027417">
    <property type="entry name" value="P-loop_NTPase"/>
</dbReference>
<proteinExistence type="inferred from homology"/>
<evidence type="ECO:0000256" key="1">
    <source>
        <dbReference type="ARBA" id="ARBA00005417"/>
    </source>
</evidence>
<dbReference type="AlphaFoldDB" id="A0A5C6D453"/>
<dbReference type="Proteomes" id="UP000319143">
    <property type="component" value="Unassembled WGS sequence"/>
</dbReference>
<dbReference type="PANTHER" id="PTHR43335">
    <property type="entry name" value="ABC TRANSPORTER, ATP-BINDING PROTEIN"/>
    <property type="match status" value="1"/>
</dbReference>
<keyword evidence="2" id="KW-0813">Transport</keyword>
<dbReference type="PROSITE" id="PS50893">
    <property type="entry name" value="ABC_TRANSPORTER_2"/>
    <property type="match status" value="1"/>
</dbReference>
<evidence type="ECO:0000313" key="7">
    <source>
        <dbReference type="Proteomes" id="UP000319143"/>
    </source>
</evidence>
<accession>A0A5C6D453</accession>
<dbReference type="Pfam" id="PF00005">
    <property type="entry name" value="ABC_tran"/>
    <property type="match status" value="1"/>
</dbReference>
<comment type="caution">
    <text evidence="6">The sequence shown here is derived from an EMBL/GenBank/DDBJ whole genome shotgun (WGS) entry which is preliminary data.</text>
</comment>
<dbReference type="SMART" id="SM00382">
    <property type="entry name" value="AAA"/>
    <property type="match status" value="1"/>
</dbReference>
<dbReference type="Gene3D" id="3.40.50.300">
    <property type="entry name" value="P-loop containing nucleotide triphosphate hydrolases"/>
    <property type="match status" value="1"/>
</dbReference>
<name>A0A5C6D453_9BACT</name>
<dbReference type="CDD" id="cd03230">
    <property type="entry name" value="ABC_DR_subfamily_A"/>
    <property type="match status" value="1"/>
</dbReference>
<sequence length="307" mass="33986">MTDRFVIQTDRLTRYFGRRAVVRELNFAVPRGSVVGLLGLNGAGKTTTIRMLLGFLSPTRGHCTVLGKDSAVLSPEDRSRIGHTVEGHFLYPWMRVRECERFGRETHPHWNGAFFEQAVRRFGIDTGAKVSWLSRGQRAGVSLASTLAGEPELLILDDPALGLDPVSRRALNETIIEFCDSGDRSVLLSSHLLDDIERVADRVAIMVDGRLLVDSKLDAFRNRMSGCLVRTDQDPTLSHPIPGMVHSRPVGDRWHLTFADADQETAAAVERIGALQVEPDEVTFEDAVLAYLSRSRMGHSFYSGAAS</sequence>
<feature type="domain" description="ABC transporter" evidence="5">
    <location>
        <begin position="7"/>
        <end position="233"/>
    </location>
</feature>
<evidence type="ECO:0000256" key="3">
    <source>
        <dbReference type="ARBA" id="ARBA00022741"/>
    </source>
</evidence>
<gene>
    <name evidence="6" type="primary">ybhF_8</name>
    <name evidence="6" type="ORF">Poly41_58910</name>
</gene>
<dbReference type="InterPro" id="IPR003439">
    <property type="entry name" value="ABC_transporter-like_ATP-bd"/>
</dbReference>
<comment type="similarity">
    <text evidence="1">Belongs to the ABC transporter superfamily.</text>
</comment>
<dbReference type="SUPFAM" id="SSF52540">
    <property type="entry name" value="P-loop containing nucleoside triphosphate hydrolases"/>
    <property type="match status" value="1"/>
</dbReference>
<dbReference type="PANTHER" id="PTHR43335:SF4">
    <property type="entry name" value="ABC TRANSPORTER, ATP-BINDING PROTEIN"/>
    <property type="match status" value="1"/>
</dbReference>
<evidence type="ECO:0000256" key="2">
    <source>
        <dbReference type="ARBA" id="ARBA00022448"/>
    </source>
</evidence>
<dbReference type="GO" id="GO:0016887">
    <property type="term" value="F:ATP hydrolysis activity"/>
    <property type="evidence" value="ECO:0007669"/>
    <property type="project" value="InterPro"/>
</dbReference>
<dbReference type="EMBL" id="SJPV01000014">
    <property type="protein sequence ID" value="TWU32003.1"/>
    <property type="molecule type" value="Genomic_DNA"/>
</dbReference>
<keyword evidence="4 6" id="KW-0067">ATP-binding</keyword>
<dbReference type="GO" id="GO:0005524">
    <property type="term" value="F:ATP binding"/>
    <property type="evidence" value="ECO:0007669"/>
    <property type="project" value="UniProtKB-KW"/>
</dbReference>
<evidence type="ECO:0000256" key="4">
    <source>
        <dbReference type="ARBA" id="ARBA00022840"/>
    </source>
</evidence>
<reference evidence="6 7" key="1">
    <citation type="submission" date="2019-02" db="EMBL/GenBank/DDBJ databases">
        <title>Deep-cultivation of Planctomycetes and their phenomic and genomic characterization uncovers novel biology.</title>
        <authorList>
            <person name="Wiegand S."/>
            <person name="Jogler M."/>
            <person name="Boedeker C."/>
            <person name="Pinto D."/>
            <person name="Vollmers J."/>
            <person name="Rivas-Marin E."/>
            <person name="Kohn T."/>
            <person name="Peeters S.H."/>
            <person name="Heuer A."/>
            <person name="Rast P."/>
            <person name="Oberbeckmann S."/>
            <person name="Bunk B."/>
            <person name="Jeske O."/>
            <person name="Meyerdierks A."/>
            <person name="Storesund J.E."/>
            <person name="Kallscheuer N."/>
            <person name="Luecker S."/>
            <person name="Lage O.M."/>
            <person name="Pohl T."/>
            <person name="Merkel B.J."/>
            <person name="Hornburger P."/>
            <person name="Mueller R.-W."/>
            <person name="Bruemmer F."/>
            <person name="Labrenz M."/>
            <person name="Spormann A.M."/>
            <person name="Op Den Camp H."/>
            <person name="Overmann J."/>
            <person name="Amann R."/>
            <person name="Jetten M.S.M."/>
            <person name="Mascher T."/>
            <person name="Medema M.H."/>
            <person name="Devos D.P."/>
            <person name="Kaster A.-K."/>
            <person name="Ovreas L."/>
            <person name="Rohde M."/>
            <person name="Galperin M.Y."/>
            <person name="Jogler C."/>
        </authorList>
    </citation>
    <scope>NUCLEOTIDE SEQUENCE [LARGE SCALE GENOMIC DNA]</scope>
    <source>
        <strain evidence="6 7">Poly41</strain>
    </source>
</reference>